<gene>
    <name evidence="2" type="ORF">NLI96_g11279</name>
</gene>
<name>A0AAD5US20_9APHY</name>
<keyword evidence="3" id="KW-1185">Reference proteome</keyword>
<comment type="caution">
    <text evidence="2">The sequence shown here is derived from an EMBL/GenBank/DDBJ whole genome shotgun (WGS) entry which is preliminary data.</text>
</comment>
<feature type="compositionally biased region" description="Basic and acidic residues" evidence="1">
    <location>
        <begin position="1"/>
        <end position="23"/>
    </location>
</feature>
<evidence type="ECO:0000313" key="3">
    <source>
        <dbReference type="Proteomes" id="UP001212997"/>
    </source>
</evidence>
<feature type="compositionally biased region" description="Basic and acidic residues" evidence="1">
    <location>
        <begin position="47"/>
        <end position="58"/>
    </location>
</feature>
<organism evidence="2 3">
    <name type="scientific">Meripilus lineatus</name>
    <dbReference type="NCBI Taxonomy" id="2056292"/>
    <lineage>
        <taxon>Eukaryota</taxon>
        <taxon>Fungi</taxon>
        <taxon>Dikarya</taxon>
        <taxon>Basidiomycota</taxon>
        <taxon>Agaricomycotina</taxon>
        <taxon>Agaricomycetes</taxon>
        <taxon>Polyporales</taxon>
        <taxon>Meripilaceae</taxon>
        <taxon>Meripilus</taxon>
    </lineage>
</organism>
<protein>
    <submittedName>
        <fullName evidence="2">Uncharacterized protein</fullName>
    </submittedName>
</protein>
<proteinExistence type="predicted"/>
<sequence length="94" mass="11186">MSDSHDRRRRSSIHDDRTHDNGERKRRHRDKDKDKDRGGRKRKEKHRAAERSGEERRSVLTGKKIKLKVHKGADDIERDANRADLLQFLNSAYE</sequence>
<evidence type="ECO:0000256" key="1">
    <source>
        <dbReference type="SAM" id="MobiDB-lite"/>
    </source>
</evidence>
<dbReference type="EMBL" id="JANAWD010000731">
    <property type="protein sequence ID" value="KAJ3476257.1"/>
    <property type="molecule type" value="Genomic_DNA"/>
</dbReference>
<dbReference type="Proteomes" id="UP001212997">
    <property type="component" value="Unassembled WGS sequence"/>
</dbReference>
<accession>A0AAD5US20</accession>
<evidence type="ECO:0000313" key="2">
    <source>
        <dbReference type="EMBL" id="KAJ3476257.1"/>
    </source>
</evidence>
<reference evidence="2" key="1">
    <citation type="submission" date="2022-07" db="EMBL/GenBank/DDBJ databases">
        <title>Genome Sequence of Physisporinus lineatus.</title>
        <authorList>
            <person name="Buettner E."/>
        </authorList>
    </citation>
    <scope>NUCLEOTIDE SEQUENCE</scope>
    <source>
        <strain evidence="2">VT162</strain>
    </source>
</reference>
<dbReference type="AlphaFoldDB" id="A0AAD5US20"/>
<feature type="region of interest" description="Disordered" evidence="1">
    <location>
        <begin position="1"/>
        <end position="60"/>
    </location>
</feature>